<dbReference type="Proteomes" id="UP001243375">
    <property type="component" value="Unassembled WGS sequence"/>
</dbReference>
<accession>A0ACC2XN41</accession>
<comment type="caution">
    <text evidence="1">The sequence shown here is derived from an EMBL/GenBank/DDBJ whole genome shotgun (WGS) entry which is preliminary data.</text>
</comment>
<dbReference type="EMBL" id="JASBWU010000001">
    <property type="protein sequence ID" value="KAJ9125484.1"/>
    <property type="molecule type" value="Genomic_DNA"/>
</dbReference>
<gene>
    <name evidence="1" type="ORF">QFC22_000445</name>
</gene>
<keyword evidence="2" id="KW-1185">Reference proteome</keyword>
<evidence type="ECO:0000313" key="2">
    <source>
        <dbReference type="Proteomes" id="UP001243375"/>
    </source>
</evidence>
<protein>
    <submittedName>
        <fullName evidence="1">Uncharacterized protein</fullName>
    </submittedName>
</protein>
<evidence type="ECO:0000313" key="1">
    <source>
        <dbReference type="EMBL" id="KAJ9125484.1"/>
    </source>
</evidence>
<name>A0ACC2XN41_9TREE</name>
<organism evidence="1 2">
    <name type="scientific">Naganishia vaughanmartiniae</name>
    <dbReference type="NCBI Taxonomy" id="1424756"/>
    <lineage>
        <taxon>Eukaryota</taxon>
        <taxon>Fungi</taxon>
        <taxon>Dikarya</taxon>
        <taxon>Basidiomycota</taxon>
        <taxon>Agaricomycotina</taxon>
        <taxon>Tremellomycetes</taxon>
        <taxon>Filobasidiales</taxon>
        <taxon>Filobasidiaceae</taxon>
        <taxon>Naganishia</taxon>
    </lineage>
</organism>
<reference evidence="1" key="1">
    <citation type="submission" date="2023-04" db="EMBL/GenBank/DDBJ databases">
        <title>Draft Genome sequencing of Naganishia species isolated from polar environments using Oxford Nanopore Technology.</title>
        <authorList>
            <person name="Leo P."/>
            <person name="Venkateswaran K."/>
        </authorList>
    </citation>
    <scope>NUCLEOTIDE SEQUENCE</scope>
    <source>
        <strain evidence="1">MNA-CCFEE 5425</strain>
    </source>
</reference>
<sequence>MSNVAKEAIPKRARGAFVQKAKDNVKIEEYDVVQPKDLKPGEALVKVLYSGVCHTDLHAAKGDWPLESKEHLCGGHEGAGTIVAIGDNSSTNLKVGDNVGVKWLADTCMDCEFCRQGLESLCPQAKLSGFTLETFQVDGSFQQYAVSFTNHLTPIPKDMKLDDAAPILCAGVTVYKALKQSNTKAGQWIAIPGAGGGLGHLCVQYANLMGMRVIAIDTGSAKKDLCKELGAEVWIDFKEAKDIVSAIKNATGDGFGPHGAIVTSASASGYEQALDYIRPGGTVVAVGLPAGAFVKSEVFFHVLYERKLVGSYVGNRQDAIEALELANLPGGKVKCHYVTKPLDDLPSIYEDMAAGRMAGRTVLSLF</sequence>
<proteinExistence type="predicted"/>